<gene>
    <name evidence="2" type="ORF">DILT_LOCUS9666</name>
</gene>
<accession>A0A3P7L942</accession>
<dbReference type="AlphaFoldDB" id="A0A3P7L942"/>
<protein>
    <recommendedName>
        <fullName evidence="4">Protein kinase domain-containing protein</fullName>
    </recommendedName>
</protein>
<proteinExistence type="predicted"/>
<feature type="signal peptide" evidence="1">
    <location>
        <begin position="1"/>
        <end position="23"/>
    </location>
</feature>
<dbReference type="EMBL" id="UYRU01057507">
    <property type="protein sequence ID" value="VDN13835.1"/>
    <property type="molecule type" value="Genomic_DNA"/>
</dbReference>
<evidence type="ECO:0008006" key="4">
    <source>
        <dbReference type="Google" id="ProtNLM"/>
    </source>
</evidence>
<keyword evidence="1" id="KW-0732">Signal</keyword>
<dbReference type="OrthoDB" id="339325at2759"/>
<dbReference type="Gene3D" id="3.30.200.20">
    <property type="entry name" value="Phosphorylase Kinase, domain 1"/>
    <property type="match status" value="1"/>
</dbReference>
<evidence type="ECO:0000313" key="2">
    <source>
        <dbReference type="EMBL" id="VDN13835.1"/>
    </source>
</evidence>
<keyword evidence="3" id="KW-1185">Reference proteome</keyword>
<reference evidence="2 3" key="1">
    <citation type="submission" date="2018-11" db="EMBL/GenBank/DDBJ databases">
        <authorList>
            <consortium name="Pathogen Informatics"/>
        </authorList>
    </citation>
    <scope>NUCLEOTIDE SEQUENCE [LARGE SCALE GENOMIC DNA]</scope>
</reference>
<dbReference type="Proteomes" id="UP000281553">
    <property type="component" value="Unassembled WGS sequence"/>
</dbReference>
<sequence length="86" mass="10017">MMMTMMMMIIIIIIIIIIHQLLLSPDEGFEREGETTGENVCLFRRGVVFRGILNGQPIAVKKVQKQAETDIRHLRNLRHPNIVRFM</sequence>
<name>A0A3P7L942_DIBLA</name>
<dbReference type="InterPro" id="IPR011009">
    <property type="entry name" value="Kinase-like_dom_sf"/>
</dbReference>
<evidence type="ECO:0000313" key="3">
    <source>
        <dbReference type="Proteomes" id="UP000281553"/>
    </source>
</evidence>
<dbReference type="SUPFAM" id="SSF56112">
    <property type="entry name" value="Protein kinase-like (PK-like)"/>
    <property type="match status" value="1"/>
</dbReference>
<organism evidence="2 3">
    <name type="scientific">Dibothriocephalus latus</name>
    <name type="common">Fish tapeworm</name>
    <name type="synonym">Diphyllobothrium latum</name>
    <dbReference type="NCBI Taxonomy" id="60516"/>
    <lineage>
        <taxon>Eukaryota</taxon>
        <taxon>Metazoa</taxon>
        <taxon>Spiralia</taxon>
        <taxon>Lophotrochozoa</taxon>
        <taxon>Platyhelminthes</taxon>
        <taxon>Cestoda</taxon>
        <taxon>Eucestoda</taxon>
        <taxon>Diphyllobothriidea</taxon>
        <taxon>Diphyllobothriidae</taxon>
        <taxon>Dibothriocephalus</taxon>
    </lineage>
</organism>
<evidence type="ECO:0000256" key="1">
    <source>
        <dbReference type="SAM" id="SignalP"/>
    </source>
</evidence>
<feature type="chain" id="PRO_5018078661" description="Protein kinase domain-containing protein" evidence="1">
    <location>
        <begin position="24"/>
        <end position="86"/>
    </location>
</feature>